<dbReference type="EMBL" id="SWLB01000004">
    <property type="protein sequence ID" value="KAF3338913.1"/>
    <property type="molecule type" value="Genomic_DNA"/>
</dbReference>
<comment type="caution">
    <text evidence="5">The sequence shown here is derived from an EMBL/GenBank/DDBJ whole genome shotgun (WGS) entry which is preliminary data.</text>
</comment>
<evidence type="ECO:0000313" key="5">
    <source>
        <dbReference type="EMBL" id="KAF3338913.1"/>
    </source>
</evidence>
<keyword evidence="3" id="KW-0175">Coiled coil</keyword>
<dbReference type="AlphaFoldDB" id="A0A833RFM6"/>
<dbReference type="InterPro" id="IPR014720">
    <property type="entry name" value="dsRBD_dom"/>
</dbReference>
<organism evidence="5 6">
    <name type="scientific">Carex littledalei</name>
    <dbReference type="NCBI Taxonomy" id="544730"/>
    <lineage>
        <taxon>Eukaryota</taxon>
        <taxon>Viridiplantae</taxon>
        <taxon>Streptophyta</taxon>
        <taxon>Embryophyta</taxon>
        <taxon>Tracheophyta</taxon>
        <taxon>Spermatophyta</taxon>
        <taxon>Magnoliopsida</taxon>
        <taxon>Liliopsida</taxon>
        <taxon>Poales</taxon>
        <taxon>Cyperaceae</taxon>
        <taxon>Cyperoideae</taxon>
        <taxon>Cariceae</taxon>
        <taxon>Carex</taxon>
        <taxon>Carex subgen. Euthyceras</taxon>
    </lineage>
</organism>
<feature type="domain" description="DRBM" evidence="4">
    <location>
        <begin position="19"/>
        <end position="82"/>
    </location>
</feature>
<evidence type="ECO:0000313" key="6">
    <source>
        <dbReference type="Proteomes" id="UP000623129"/>
    </source>
</evidence>
<dbReference type="SUPFAM" id="SSF54768">
    <property type="entry name" value="dsRNA-binding domain-like"/>
    <property type="match status" value="1"/>
</dbReference>
<evidence type="ECO:0000256" key="2">
    <source>
        <dbReference type="PROSITE-ProRule" id="PRU00266"/>
    </source>
</evidence>
<keyword evidence="6" id="KW-1185">Reference proteome</keyword>
<dbReference type="GO" id="GO:0005737">
    <property type="term" value="C:cytoplasm"/>
    <property type="evidence" value="ECO:0007669"/>
    <property type="project" value="TreeGrafter"/>
</dbReference>
<dbReference type="GO" id="GO:0003723">
    <property type="term" value="F:RNA binding"/>
    <property type="evidence" value="ECO:0007669"/>
    <property type="project" value="UniProtKB-UniRule"/>
</dbReference>
<dbReference type="Gene3D" id="3.30.160.20">
    <property type="match status" value="1"/>
</dbReference>
<name>A0A833RFM6_9POAL</name>
<dbReference type="PROSITE" id="PS50137">
    <property type="entry name" value="DS_RBD"/>
    <property type="match status" value="2"/>
</dbReference>
<protein>
    <submittedName>
        <fullName evidence="5">Ribonuclease 3-like protein 2</fullName>
    </submittedName>
</protein>
<dbReference type="PANTHER" id="PTHR14950">
    <property type="entry name" value="DICER-RELATED"/>
    <property type="match status" value="1"/>
</dbReference>
<dbReference type="OrthoDB" id="416741at2759"/>
<gene>
    <name evidence="5" type="ORF">FCM35_KLT16384</name>
</gene>
<evidence type="ECO:0000259" key="4">
    <source>
        <dbReference type="PROSITE" id="PS50137"/>
    </source>
</evidence>
<accession>A0A833RFM6</accession>
<dbReference type="GO" id="GO:0004525">
    <property type="term" value="F:ribonuclease III activity"/>
    <property type="evidence" value="ECO:0007669"/>
    <property type="project" value="TreeGrafter"/>
</dbReference>
<dbReference type="GO" id="GO:0030422">
    <property type="term" value="P:siRNA processing"/>
    <property type="evidence" value="ECO:0007669"/>
    <property type="project" value="TreeGrafter"/>
</dbReference>
<dbReference type="GO" id="GO:0005634">
    <property type="term" value="C:nucleus"/>
    <property type="evidence" value="ECO:0007669"/>
    <property type="project" value="TreeGrafter"/>
</dbReference>
<feature type="coiled-coil region" evidence="3">
    <location>
        <begin position="63"/>
        <end position="138"/>
    </location>
</feature>
<evidence type="ECO:0000256" key="1">
    <source>
        <dbReference type="ARBA" id="ARBA00022801"/>
    </source>
</evidence>
<dbReference type="SMART" id="SM00358">
    <property type="entry name" value="DSRM"/>
    <property type="match status" value="1"/>
</dbReference>
<reference evidence="5" key="1">
    <citation type="submission" date="2020-01" db="EMBL/GenBank/DDBJ databases">
        <title>Genome sequence of Kobresia littledalei, the first chromosome-level genome in the family Cyperaceae.</title>
        <authorList>
            <person name="Qu G."/>
        </authorList>
    </citation>
    <scope>NUCLEOTIDE SEQUENCE</scope>
    <source>
        <strain evidence="5">C.B.Clarke</strain>
        <tissue evidence="5">Leaf</tissue>
    </source>
</reference>
<dbReference type="Proteomes" id="UP000623129">
    <property type="component" value="Unassembled WGS sequence"/>
</dbReference>
<evidence type="ECO:0000256" key="3">
    <source>
        <dbReference type="SAM" id="Coils"/>
    </source>
</evidence>
<dbReference type="PANTHER" id="PTHR14950:SF49">
    <property type="entry name" value="RIBONUCLEASE 3-LIKE PROTEIN 2-RELATED"/>
    <property type="match status" value="1"/>
</dbReference>
<sequence length="183" mass="20883">MVVKRLLEPLITPDTFEKHPVTALYHFCQKKGKVPKFEYPQKGKTIICEVLVDSEKVGYGSSEDKDIATLNAARNALEKLKEKDHEEEGEWPVMGCGREFNLFGSSNDKDIAKLNAARNALEKLNEEDHEEEEEEEEEWPVVLATIAGCIINWSEERILEKWDSILGNGTVIYNLITRMGQYP</sequence>
<proteinExistence type="predicted"/>
<dbReference type="Pfam" id="PF00035">
    <property type="entry name" value="dsrm"/>
    <property type="match status" value="1"/>
</dbReference>
<keyword evidence="1" id="KW-0378">Hydrolase</keyword>
<keyword evidence="2" id="KW-0694">RNA-binding</keyword>
<feature type="domain" description="DRBM" evidence="4">
    <location>
        <begin position="97"/>
        <end position="126"/>
    </location>
</feature>